<dbReference type="Proteomes" id="UP000823773">
    <property type="component" value="Unassembled WGS sequence"/>
</dbReference>
<reference evidence="1" key="1">
    <citation type="submission" date="2021-03" db="EMBL/GenBank/DDBJ databases">
        <title>Genomic Encyclopedia of Type Strains, Phase IV (KMG-IV): sequencing the most valuable type-strain genomes for metagenomic binning, comparative biology and taxonomic classification.</title>
        <authorList>
            <person name="Goeker M."/>
        </authorList>
    </citation>
    <scope>NUCLEOTIDE SEQUENCE</scope>
    <source>
        <strain evidence="1">DSM 18131</strain>
    </source>
</reference>
<evidence type="ECO:0000313" key="2">
    <source>
        <dbReference type="Proteomes" id="UP000823773"/>
    </source>
</evidence>
<dbReference type="EC" id="2.3.1.57" evidence="1"/>
<keyword evidence="1" id="KW-0012">Acyltransferase</keyword>
<evidence type="ECO:0000313" key="1">
    <source>
        <dbReference type="EMBL" id="MBP1873958.1"/>
    </source>
</evidence>
<dbReference type="EMBL" id="JAGGJR010000005">
    <property type="protein sequence ID" value="MBP1873958.1"/>
    <property type="molecule type" value="Genomic_DNA"/>
</dbReference>
<keyword evidence="2" id="KW-1185">Reference proteome</keyword>
<accession>A0ACC5SYJ4</accession>
<gene>
    <name evidence="1" type="ORF">J2Z19_003677</name>
</gene>
<name>A0ACC5SYJ4_ENSAD</name>
<comment type="caution">
    <text evidence="1">The sequence shown here is derived from an EMBL/GenBank/DDBJ whole genome shotgun (WGS) entry which is preliminary data.</text>
</comment>
<organism evidence="1 2">
    <name type="scientific">Ensifer adhaerens</name>
    <name type="common">Sinorhizobium morelense</name>
    <dbReference type="NCBI Taxonomy" id="106592"/>
    <lineage>
        <taxon>Bacteria</taxon>
        <taxon>Pseudomonadati</taxon>
        <taxon>Pseudomonadota</taxon>
        <taxon>Alphaproteobacteria</taxon>
        <taxon>Hyphomicrobiales</taxon>
        <taxon>Rhizobiaceae</taxon>
        <taxon>Sinorhizobium/Ensifer group</taxon>
        <taxon>Ensifer</taxon>
    </lineage>
</organism>
<keyword evidence="1" id="KW-0808">Transferase</keyword>
<sequence length="150" mass="16296">MPISLLPAEAVEADAIRNLRVDESQTDFIASNDESLEELAERPECVGFAVMAEGEPVGFAMYALDPDDGNHWIYRLMIDISHQGKGFGGKALAALVETMATIPGCDAIYLGVYPDNTRAHALYQRFGFRETGQSIGGETVLRLDLAGMKT</sequence>
<protein>
    <submittedName>
        <fullName evidence="1">Diamine N-acetyltransferase</fullName>
        <ecNumber evidence="1">2.3.1.57</ecNumber>
    </submittedName>
</protein>
<proteinExistence type="predicted"/>